<comment type="caution">
    <text evidence="2">The sequence shown here is derived from an EMBL/GenBank/DDBJ whole genome shotgun (WGS) entry which is preliminary data.</text>
</comment>
<feature type="transmembrane region" description="Helical" evidence="1">
    <location>
        <begin position="75"/>
        <end position="103"/>
    </location>
</feature>
<feature type="transmembrane region" description="Helical" evidence="1">
    <location>
        <begin position="115"/>
        <end position="136"/>
    </location>
</feature>
<gene>
    <name evidence="2" type="ORF">A2151_00160</name>
</gene>
<evidence type="ECO:0000256" key="1">
    <source>
        <dbReference type="SAM" id="Phobius"/>
    </source>
</evidence>
<dbReference type="AlphaFoldDB" id="A0A1F6TVE0"/>
<evidence type="ECO:0008006" key="4">
    <source>
        <dbReference type="Google" id="ProtNLM"/>
    </source>
</evidence>
<evidence type="ECO:0000313" key="2">
    <source>
        <dbReference type="EMBL" id="OGI49100.1"/>
    </source>
</evidence>
<feature type="transmembrane region" description="Helical" evidence="1">
    <location>
        <begin position="45"/>
        <end position="69"/>
    </location>
</feature>
<keyword evidence="1" id="KW-0812">Transmembrane</keyword>
<sequence>MDWQSLAYAIVQVAHNFGAAALVGSAFSALWLADRQPEIRYKLAWVMLLGWAVQAASGAGFGAVSFLYYGELPDIHGIAIAALVIKIACAAGGFLLAAVYLRAAARWAEPARTRAWRVQAVLSATALTAAAFLRWFS</sequence>
<keyword evidence="1" id="KW-0472">Membrane</keyword>
<feature type="transmembrane region" description="Helical" evidence="1">
    <location>
        <begin position="6"/>
        <end position="33"/>
    </location>
</feature>
<dbReference type="STRING" id="1817760.A2151_00160"/>
<evidence type="ECO:0000313" key="3">
    <source>
        <dbReference type="Proteomes" id="UP000178885"/>
    </source>
</evidence>
<dbReference type="Proteomes" id="UP000178885">
    <property type="component" value="Unassembled WGS sequence"/>
</dbReference>
<name>A0A1F6TVE0_9PROT</name>
<reference evidence="2 3" key="1">
    <citation type="journal article" date="2016" name="Nat. Commun.">
        <title>Thousands of microbial genomes shed light on interconnected biogeochemical processes in an aquifer system.</title>
        <authorList>
            <person name="Anantharaman K."/>
            <person name="Brown C.T."/>
            <person name="Hug L.A."/>
            <person name="Sharon I."/>
            <person name="Castelle C.J."/>
            <person name="Probst A.J."/>
            <person name="Thomas B.C."/>
            <person name="Singh A."/>
            <person name="Wilkins M.J."/>
            <person name="Karaoz U."/>
            <person name="Brodie E.L."/>
            <person name="Williams K.H."/>
            <person name="Hubbard S.S."/>
            <person name="Banfield J.F."/>
        </authorList>
    </citation>
    <scope>NUCLEOTIDE SEQUENCE [LARGE SCALE GENOMIC DNA]</scope>
</reference>
<proteinExistence type="predicted"/>
<dbReference type="EMBL" id="MFSU01000008">
    <property type="protein sequence ID" value="OGI49100.1"/>
    <property type="molecule type" value="Genomic_DNA"/>
</dbReference>
<keyword evidence="1" id="KW-1133">Transmembrane helix</keyword>
<organism evidence="2 3">
    <name type="scientific">Candidatus Muproteobacteria bacterium RBG_16_65_34</name>
    <dbReference type="NCBI Taxonomy" id="1817760"/>
    <lineage>
        <taxon>Bacteria</taxon>
        <taxon>Pseudomonadati</taxon>
        <taxon>Pseudomonadota</taxon>
        <taxon>Candidatus Muproteobacteria</taxon>
    </lineage>
</organism>
<accession>A0A1F6TVE0</accession>
<protein>
    <recommendedName>
        <fullName evidence="4">Copper resistance protein D domain-containing protein</fullName>
    </recommendedName>
</protein>